<evidence type="ECO:0000313" key="1">
    <source>
        <dbReference type="EMBL" id="KAJ3101824.1"/>
    </source>
</evidence>
<organism evidence="1 2">
    <name type="scientific">Physocladia obscura</name>
    <dbReference type="NCBI Taxonomy" id="109957"/>
    <lineage>
        <taxon>Eukaryota</taxon>
        <taxon>Fungi</taxon>
        <taxon>Fungi incertae sedis</taxon>
        <taxon>Chytridiomycota</taxon>
        <taxon>Chytridiomycota incertae sedis</taxon>
        <taxon>Chytridiomycetes</taxon>
        <taxon>Chytridiales</taxon>
        <taxon>Chytriomycetaceae</taxon>
        <taxon>Physocladia</taxon>
    </lineage>
</organism>
<evidence type="ECO:0000313" key="2">
    <source>
        <dbReference type="Proteomes" id="UP001211907"/>
    </source>
</evidence>
<dbReference type="Pfam" id="PF13424">
    <property type="entry name" value="TPR_12"/>
    <property type="match status" value="1"/>
</dbReference>
<comment type="caution">
    <text evidence="1">The sequence shown here is derived from an EMBL/GenBank/DDBJ whole genome shotgun (WGS) entry which is preliminary data.</text>
</comment>
<protein>
    <submittedName>
        <fullName evidence="1">Kinesin light chain 3</fullName>
    </submittedName>
</protein>
<name>A0AAD5X8Q9_9FUNG</name>
<dbReference type="Proteomes" id="UP001211907">
    <property type="component" value="Unassembled WGS sequence"/>
</dbReference>
<gene>
    <name evidence="1" type="primary">KLC3_4</name>
    <name evidence="1" type="ORF">HK100_004483</name>
</gene>
<proteinExistence type="predicted"/>
<dbReference type="PANTHER" id="PTHR46082:SF6">
    <property type="entry name" value="AAA+ ATPASE DOMAIN-CONTAINING PROTEIN-RELATED"/>
    <property type="match status" value="1"/>
</dbReference>
<dbReference type="PANTHER" id="PTHR46082">
    <property type="entry name" value="ATP/GTP-BINDING PROTEIN-RELATED"/>
    <property type="match status" value="1"/>
</dbReference>
<dbReference type="AlphaFoldDB" id="A0AAD5X8Q9"/>
<dbReference type="InterPro" id="IPR011990">
    <property type="entry name" value="TPR-like_helical_dom_sf"/>
</dbReference>
<keyword evidence="2" id="KW-1185">Reference proteome</keyword>
<dbReference type="Gene3D" id="1.25.40.10">
    <property type="entry name" value="Tetratricopeptide repeat domain"/>
    <property type="match status" value="3"/>
</dbReference>
<reference evidence="1" key="1">
    <citation type="submission" date="2020-05" db="EMBL/GenBank/DDBJ databases">
        <title>Phylogenomic resolution of chytrid fungi.</title>
        <authorList>
            <person name="Stajich J.E."/>
            <person name="Amses K."/>
            <person name="Simmons R."/>
            <person name="Seto K."/>
            <person name="Myers J."/>
            <person name="Bonds A."/>
            <person name="Quandt C.A."/>
            <person name="Barry K."/>
            <person name="Liu P."/>
            <person name="Grigoriev I."/>
            <person name="Longcore J.E."/>
            <person name="James T.Y."/>
        </authorList>
    </citation>
    <scope>NUCLEOTIDE SEQUENCE</scope>
    <source>
        <strain evidence="1">JEL0513</strain>
    </source>
</reference>
<sequence length="678" mass="77759">MSTFGVSLKFLLEFVASQGGKNALQSLTTTDICEKIVKPMTEKSQLSLCDLLLTQERTDIVQEASWFVSHAWKYLFVDAVDALELFFSERGDDPATTFIWFDLFSNSQHGTGNRPFHWWQTTFMSAIAKMKNVVMILQPWDDPIPLTRAWCLFELYSTQQTGSSFHVSMSPKEAERFAAGIASNSDAFYKILAHVDCEKSVAWNPKDKDQIFAVVRQDTSFNALNRMVLLVFQKWLLSKVDKYRQVAFEEPRNNAQVMKLSLVMGRLCVHQGEARKAVDVFKEGYDIAQTEEGGNSDAMLNFASELYKTYLVLKDNDRAQLYADQAMEYEKKHERSHNTADKLQSLNNIGAHWSSRGEYQKALMYYKECYEGRMKLLGPNAEDTLTTMNNLAVCYMKMERFDEALPLLEGCYKRRTQTLGEGHPYTLATTQDLIFVYREQNQYEKATDLAETSLSHVLRIFPDNHPDTILARRSLAELARVQDQHSKAEPLFKKIYEIECNEYGAETEAALETLLRVGKCQCNQSNFQTAGDTLRKTFESCKRVLKGHNRTLLDAAYELLMVYDRTKDERVLGILSFLRNSAVEANTLSVQCTLSGQFEKAEDYCYEGLKFFRTTEGDGSQNTIMIQKNLGEVNYHSRDYKKSKKWFEIAYENNCRVNGRQHPLSLSIAETLSEACFQ</sequence>
<accession>A0AAD5X8Q9</accession>
<dbReference type="SUPFAM" id="SSF48452">
    <property type="entry name" value="TPR-like"/>
    <property type="match status" value="2"/>
</dbReference>
<dbReference type="Pfam" id="PF13374">
    <property type="entry name" value="TPR_10"/>
    <property type="match status" value="1"/>
</dbReference>
<dbReference type="EMBL" id="JADGJH010002202">
    <property type="protein sequence ID" value="KAJ3101824.1"/>
    <property type="molecule type" value="Genomic_DNA"/>
</dbReference>
<dbReference type="InterPro" id="IPR053137">
    <property type="entry name" value="NLR-like"/>
</dbReference>